<dbReference type="EMBL" id="GEDG01006884">
    <property type="protein sequence ID" value="JAP31604.1"/>
    <property type="molecule type" value="Transcribed_RNA"/>
</dbReference>
<evidence type="ECO:0000313" key="1">
    <source>
        <dbReference type="EMBL" id="JAP31604.1"/>
    </source>
</evidence>
<feature type="non-terminal residue" evidence="1">
    <location>
        <position position="1"/>
    </location>
</feature>
<dbReference type="AlphaFoldDB" id="A0A0V0IGJ9"/>
<organism evidence="1">
    <name type="scientific">Solanum chacoense</name>
    <name type="common">Chaco potato</name>
    <dbReference type="NCBI Taxonomy" id="4108"/>
    <lineage>
        <taxon>Eukaryota</taxon>
        <taxon>Viridiplantae</taxon>
        <taxon>Streptophyta</taxon>
        <taxon>Embryophyta</taxon>
        <taxon>Tracheophyta</taxon>
        <taxon>Spermatophyta</taxon>
        <taxon>Magnoliopsida</taxon>
        <taxon>eudicotyledons</taxon>
        <taxon>Gunneridae</taxon>
        <taxon>Pentapetalae</taxon>
        <taxon>asterids</taxon>
        <taxon>lamiids</taxon>
        <taxon>Solanales</taxon>
        <taxon>Solanaceae</taxon>
        <taxon>Solanoideae</taxon>
        <taxon>Solaneae</taxon>
        <taxon>Solanum</taxon>
    </lineage>
</organism>
<accession>A0A0V0IGJ9</accession>
<protein>
    <submittedName>
        <fullName evidence="1">Putative ovule protein</fullName>
    </submittedName>
</protein>
<reference evidence="1" key="1">
    <citation type="submission" date="2015-12" db="EMBL/GenBank/DDBJ databases">
        <title>Gene expression during late stages of embryo sac development: a critical building block for successful pollen-pistil interactions.</title>
        <authorList>
            <person name="Liu Y."/>
            <person name="Joly V."/>
            <person name="Sabar M."/>
            <person name="Matton D.P."/>
        </authorList>
    </citation>
    <scope>NUCLEOTIDE SEQUENCE</scope>
</reference>
<sequence length="69" mass="7428">RNPTSRNPENATQVMSEPSSPFLTRSLSLSLLVQEDVGNNPDVSISCSSCPCSSIGQFFHFSVGNLVQL</sequence>
<name>A0A0V0IGJ9_SOLCH</name>
<proteinExistence type="predicted"/>